<gene>
    <name evidence="1" type="ORF">C7S16_2828</name>
</gene>
<proteinExistence type="predicted"/>
<evidence type="ECO:0000313" key="1">
    <source>
        <dbReference type="EMBL" id="MDW9255695.1"/>
    </source>
</evidence>
<organism evidence="1 2">
    <name type="scientific">Burkholderia thailandensis</name>
    <dbReference type="NCBI Taxonomy" id="57975"/>
    <lineage>
        <taxon>Bacteria</taxon>
        <taxon>Pseudomonadati</taxon>
        <taxon>Pseudomonadota</taxon>
        <taxon>Betaproteobacteria</taxon>
        <taxon>Burkholderiales</taxon>
        <taxon>Burkholderiaceae</taxon>
        <taxon>Burkholderia</taxon>
        <taxon>pseudomallei group</taxon>
    </lineage>
</organism>
<sequence>MTVTIFSFGGPRCFDTMRAVRILYRRTTDYLGGDSAAPHAR</sequence>
<dbReference type="Proteomes" id="UP001272137">
    <property type="component" value="Unassembled WGS sequence"/>
</dbReference>
<comment type="caution">
    <text evidence="1">The sequence shown here is derived from an EMBL/GenBank/DDBJ whole genome shotgun (WGS) entry which is preliminary data.</text>
</comment>
<dbReference type="EMBL" id="QXCT01000002">
    <property type="protein sequence ID" value="MDW9255695.1"/>
    <property type="molecule type" value="Genomic_DNA"/>
</dbReference>
<name>A0AAW9CYJ7_BURTH</name>
<dbReference type="AlphaFoldDB" id="A0AAW9CYJ7"/>
<accession>A0AAW9CYJ7</accession>
<reference evidence="1" key="1">
    <citation type="submission" date="2018-08" db="EMBL/GenBank/DDBJ databases">
        <title>Identification of Burkholderia cepacia strains that express a Burkholderia pseudomallei-like capsular polysaccharide.</title>
        <authorList>
            <person name="Burtnick M.N."/>
            <person name="Vongsouvath M."/>
            <person name="Newton P."/>
            <person name="Wuthiekanun V."/>
            <person name="Limmathurotsakul D."/>
            <person name="Brett P.J."/>
            <person name="Chantratita N."/>
            <person name="Dance D.A."/>
        </authorList>
    </citation>
    <scope>NUCLEOTIDE SEQUENCE</scope>
    <source>
        <strain evidence="1">SBXCC001</strain>
    </source>
</reference>
<protein>
    <submittedName>
        <fullName evidence="1">Uncharacterized protein</fullName>
    </submittedName>
</protein>
<evidence type="ECO:0000313" key="2">
    <source>
        <dbReference type="Proteomes" id="UP001272137"/>
    </source>
</evidence>